<evidence type="ECO:0000313" key="2">
    <source>
        <dbReference type="EMBL" id="OKH36860.1"/>
    </source>
</evidence>
<reference evidence="2 3" key="1">
    <citation type="submission" date="2016-11" db="EMBL/GenBank/DDBJ databases">
        <title>Draft Genome Sequences of Nine Cyanobacterial Strains from Diverse Habitats.</title>
        <authorList>
            <person name="Zhu T."/>
            <person name="Hou S."/>
            <person name="Lu X."/>
            <person name="Hess W.R."/>
        </authorList>
    </citation>
    <scope>NUCLEOTIDE SEQUENCE [LARGE SCALE GENOMIC DNA]</scope>
    <source>
        <strain evidence="2 3">IAM M-71</strain>
    </source>
</reference>
<evidence type="ECO:0000259" key="1">
    <source>
        <dbReference type="PROSITE" id="PS51934"/>
    </source>
</evidence>
<organism evidence="2 3">
    <name type="scientific">[Phormidium ambiguum] IAM M-71</name>
    <dbReference type="NCBI Taxonomy" id="454136"/>
    <lineage>
        <taxon>Bacteria</taxon>
        <taxon>Bacillati</taxon>
        <taxon>Cyanobacteriota</taxon>
        <taxon>Cyanophyceae</taxon>
        <taxon>Oscillatoriophycideae</taxon>
        <taxon>Aerosakkonematales</taxon>
        <taxon>Aerosakkonemataceae</taxon>
        <taxon>Floridanema</taxon>
    </lineage>
</organism>
<dbReference type="PANTHER" id="PTHR46137:SF3">
    <property type="entry name" value="OS05G0310600 PROTEIN"/>
    <property type="match status" value="1"/>
</dbReference>
<dbReference type="RefSeq" id="WP_073594436.1">
    <property type="nucleotide sequence ID" value="NZ_MRCE01000014.1"/>
</dbReference>
<evidence type="ECO:0000313" key="3">
    <source>
        <dbReference type="Proteomes" id="UP000185860"/>
    </source>
</evidence>
<dbReference type="STRING" id="454136.NIES2119_15680"/>
<name>A0A1U7II65_9CYAN</name>
<dbReference type="AlphaFoldDB" id="A0A1U7II65"/>
<dbReference type="Pfam" id="PF04970">
    <property type="entry name" value="LRAT"/>
    <property type="match status" value="1"/>
</dbReference>
<proteinExistence type="predicted"/>
<dbReference type="OrthoDB" id="7915178at2"/>
<dbReference type="Gene3D" id="3.90.1720.10">
    <property type="entry name" value="endopeptidase domain like (from Nostoc punctiforme)"/>
    <property type="match status" value="1"/>
</dbReference>
<comment type="caution">
    <text evidence="2">The sequence shown here is derived from an EMBL/GenBank/DDBJ whole genome shotgun (WGS) entry which is preliminary data.</text>
</comment>
<protein>
    <submittedName>
        <fullName evidence="2">NC domain-containing protein</fullName>
    </submittedName>
</protein>
<dbReference type="PROSITE" id="PS51934">
    <property type="entry name" value="LRAT"/>
    <property type="match status" value="1"/>
</dbReference>
<feature type="domain" description="LRAT" evidence="1">
    <location>
        <begin position="6"/>
        <end position="102"/>
    </location>
</feature>
<gene>
    <name evidence="2" type="ORF">NIES2119_15680</name>
</gene>
<sequence>MAIADHIYIDCGTYTHHGIDCGDGTAIHYTGERLRGIITRTTIAEFASGKQIFVKKYNTYEMPELVLTRAESRLGENKYCLIFNNCEHFASWCKTGKNESEQVNRVAATIGSAAGIGTSVVGFKTMNKTMNKVNPTFVVPQEITKGLTDGTLERVGGVIREPGTKRVVACIRETTPTVSPVSKLLQIGASASILNLGVTMMGFAVVNQRLDLIEQRLQQVQEILNKINRKIDLGFYANFRAALDLAVSAMKMKDAETRKGMAINAISKLKEADHIYTDYADKELEQSSKIADEYLQTLILAYVTEARCYLELESADSAFDRLQVGTAKLRPRIQRYIEILLTSNPAAYLQPEFKDQIDLSRLTRIYQWIDSSLNENAVFNLQRQNFVDFVRDPHKWAWSVPSVKPEETELMYIIPSEPLELVVAS</sequence>
<accession>A0A1U7II65</accession>
<dbReference type="PANTHER" id="PTHR46137">
    <property type="entry name" value="OS05G0310600 PROTEIN"/>
    <property type="match status" value="1"/>
</dbReference>
<dbReference type="Proteomes" id="UP000185860">
    <property type="component" value="Unassembled WGS sequence"/>
</dbReference>
<dbReference type="EMBL" id="MRCE01000014">
    <property type="protein sequence ID" value="OKH36860.1"/>
    <property type="molecule type" value="Genomic_DNA"/>
</dbReference>
<dbReference type="InterPro" id="IPR007053">
    <property type="entry name" value="LRAT_dom"/>
</dbReference>